<dbReference type="InterPro" id="IPR021470">
    <property type="entry name" value="DUF3123"/>
</dbReference>
<evidence type="ECO:0000313" key="2">
    <source>
        <dbReference type="EMBL" id="CAD6340969.1"/>
    </source>
</evidence>
<sequence length="230" mass="24724">MRSIRRELQRRRSKPLAPARSVAKKPSVSPPPRHGSSYAVRGPCPRLPRQEVPSSTISHSRGSTVTDASPQPRSRSSSRCTRASPPPPLLRSDPSAAGSAFQATPRVPAQLKPGTVVRVRTRTAKLKTGQVLVLCLKATIVSSSTDGGYEVVYDANLPRGDPKSTVHVAPHQVRVIDPSPSPTTLPPSLPPPTATVAATTKKEMPRPTTAGKSLRLIRRLFPEMELPVRA</sequence>
<feature type="region of interest" description="Disordered" evidence="1">
    <location>
        <begin position="1"/>
        <end position="107"/>
    </location>
</feature>
<feature type="region of interest" description="Disordered" evidence="1">
    <location>
        <begin position="179"/>
        <end position="210"/>
    </location>
</feature>
<gene>
    <name evidence="2" type="ORF">NCGR_LOCUS65067</name>
</gene>
<comment type="caution">
    <text evidence="2">The sequence shown here is derived from an EMBL/GenBank/DDBJ whole genome shotgun (WGS) entry which is preliminary data.</text>
</comment>
<dbReference type="EMBL" id="CAJGYO010000101">
    <property type="protein sequence ID" value="CAD6340969.1"/>
    <property type="molecule type" value="Genomic_DNA"/>
</dbReference>
<accession>A0A811SKA1</accession>
<name>A0A811SKA1_9POAL</name>
<feature type="compositionally biased region" description="Polar residues" evidence="1">
    <location>
        <begin position="52"/>
        <end position="68"/>
    </location>
</feature>
<keyword evidence="3" id="KW-1185">Reference proteome</keyword>
<dbReference type="Proteomes" id="UP000604825">
    <property type="component" value="Unassembled WGS sequence"/>
</dbReference>
<dbReference type="OrthoDB" id="690215at2759"/>
<proteinExistence type="predicted"/>
<evidence type="ECO:0000313" key="3">
    <source>
        <dbReference type="Proteomes" id="UP000604825"/>
    </source>
</evidence>
<evidence type="ECO:0000256" key="1">
    <source>
        <dbReference type="SAM" id="MobiDB-lite"/>
    </source>
</evidence>
<organism evidence="2 3">
    <name type="scientific">Miscanthus lutarioriparius</name>
    <dbReference type="NCBI Taxonomy" id="422564"/>
    <lineage>
        <taxon>Eukaryota</taxon>
        <taxon>Viridiplantae</taxon>
        <taxon>Streptophyta</taxon>
        <taxon>Embryophyta</taxon>
        <taxon>Tracheophyta</taxon>
        <taxon>Spermatophyta</taxon>
        <taxon>Magnoliopsida</taxon>
        <taxon>Liliopsida</taxon>
        <taxon>Poales</taxon>
        <taxon>Poaceae</taxon>
        <taxon>PACMAD clade</taxon>
        <taxon>Panicoideae</taxon>
        <taxon>Andropogonodae</taxon>
        <taxon>Andropogoneae</taxon>
        <taxon>Saccharinae</taxon>
        <taxon>Miscanthus</taxon>
    </lineage>
</organism>
<feature type="compositionally biased region" description="Pro residues" evidence="1">
    <location>
        <begin position="179"/>
        <end position="193"/>
    </location>
</feature>
<dbReference type="AlphaFoldDB" id="A0A811SKA1"/>
<feature type="compositionally biased region" description="Low complexity" evidence="1">
    <location>
        <begin position="69"/>
        <end position="83"/>
    </location>
</feature>
<dbReference type="Pfam" id="PF11321">
    <property type="entry name" value="DUF3123"/>
    <property type="match status" value="1"/>
</dbReference>
<protein>
    <submittedName>
        <fullName evidence="2">Uncharacterized protein</fullName>
    </submittedName>
</protein>
<reference evidence="2" key="1">
    <citation type="submission" date="2020-10" db="EMBL/GenBank/DDBJ databases">
        <authorList>
            <person name="Han B."/>
            <person name="Lu T."/>
            <person name="Zhao Q."/>
            <person name="Huang X."/>
            <person name="Zhao Y."/>
        </authorList>
    </citation>
    <scope>NUCLEOTIDE SEQUENCE</scope>
</reference>